<dbReference type="EMBL" id="FNBZ01000002">
    <property type="protein sequence ID" value="SDF85885.1"/>
    <property type="molecule type" value="Genomic_DNA"/>
</dbReference>
<proteinExistence type="predicted"/>
<dbReference type="SUPFAM" id="SSF55797">
    <property type="entry name" value="PR-1-like"/>
    <property type="match status" value="1"/>
</dbReference>
<gene>
    <name evidence="3" type="ORF">SAMN05421844_102190</name>
</gene>
<dbReference type="RefSeq" id="WP_091856326.1">
    <property type="nucleotide sequence ID" value="NZ_FNBZ01000002.1"/>
</dbReference>
<dbReference type="CDD" id="cd05379">
    <property type="entry name" value="CAP_bacterial"/>
    <property type="match status" value="1"/>
</dbReference>
<keyword evidence="1" id="KW-0732">Signal</keyword>
<dbReference type="InterPro" id="IPR014044">
    <property type="entry name" value="CAP_dom"/>
</dbReference>
<feature type="chain" id="PRO_5045148787" evidence="1">
    <location>
        <begin position="21"/>
        <end position="185"/>
    </location>
</feature>
<keyword evidence="4" id="KW-1185">Reference proteome</keyword>
<protein>
    <submittedName>
        <fullName evidence="3">Cysteine-rich secretory protein family protein</fullName>
    </submittedName>
</protein>
<dbReference type="Pfam" id="PF00188">
    <property type="entry name" value="CAP"/>
    <property type="match status" value="1"/>
</dbReference>
<feature type="domain" description="SCP" evidence="2">
    <location>
        <begin position="51"/>
        <end position="161"/>
    </location>
</feature>
<evidence type="ECO:0000313" key="4">
    <source>
        <dbReference type="Proteomes" id="UP000199468"/>
    </source>
</evidence>
<dbReference type="Gene3D" id="3.40.33.10">
    <property type="entry name" value="CAP"/>
    <property type="match status" value="1"/>
</dbReference>
<dbReference type="PANTHER" id="PTHR31157:SF1">
    <property type="entry name" value="SCP DOMAIN-CONTAINING PROTEIN"/>
    <property type="match status" value="1"/>
</dbReference>
<accession>A0ABY0NNR3</accession>
<dbReference type="PROSITE" id="PS51257">
    <property type="entry name" value="PROKAR_LIPOPROTEIN"/>
    <property type="match status" value="1"/>
</dbReference>
<sequence>MKLKPASTLLALALLLAACAGDPRREGPLDPRMVEKVAAVSLDPAQAGRILNAYRASNGLGPVRPDPRLMAMAQRQADAMVKANALSHEAGGNFTARIHAAGVDSARAAENLGGGYFSVEEAFDGWRKSPGHDTNLRMKEATRYGIALSKDPRTSYRVWWALVVAAEPETRVTLDAGPIAPVQRR</sequence>
<name>A0ABY0NNR3_9HYPH</name>
<dbReference type="PANTHER" id="PTHR31157">
    <property type="entry name" value="SCP DOMAIN-CONTAINING PROTEIN"/>
    <property type="match status" value="1"/>
</dbReference>
<feature type="signal peptide" evidence="1">
    <location>
        <begin position="1"/>
        <end position="20"/>
    </location>
</feature>
<dbReference type="InterPro" id="IPR035940">
    <property type="entry name" value="CAP_sf"/>
</dbReference>
<comment type="caution">
    <text evidence="3">The sequence shown here is derived from an EMBL/GenBank/DDBJ whole genome shotgun (WGS) entry which is preliminary data.</text>
</comment>
<dbReference type="Proteomes" id="UP000199468">
    <property type="component" value="Unassembled WGS sequence"/>
</dbReference>
<reference evidence="3 4" key="1">
    <citation type="submission" date="2016-10" db="EMBL/GenBank/DDBJ databases">
        <authorList>
            <person name="Varghese N."/>
            <person name="Submissions S."/>
        </authorList>
    </citation>
    <scope>NUCLEOTIDE SEQUENCE [LARGE SCALE GENOMIC DNA]</scope>
    <source>
        <strain evidence="3 4">DSM 26672</strain>
    </source>
</reference>
<evidence type="ECO:0000256" key="1">
    <source>
        <dbReference type="SAM" id="SignalP"/>
    </source>
</evidence>
<evidence type="ECO:0000313" key="3">
    <source>
        <dbReference type="EMBL" id="SDF85885.1"/>
    </source>
</evidence>
<organism evidence="3 4">
    <name type="scientific">Bosea robiniae</name>
    <dbReference type="NCBI Taxonomy" id="1036780"/>
    <lineage>
        <taxon>Bacteria</taxon>
        <taxon>Pseudomonadati</taxon>
        <taxon>Pseudomonadota</taxon>
        <taxon>Alphaproteobacteria</taxon>
        <taxon>Hyphomicrobiales</taxon>
        <taxon>Boseaceae</taxon>
        <taxon>Bosea</taxon>
    </lineage>
</organism>
<evidence type="ECO:0000259" key="2">
    <source>
        <dbReference type="Pfam" id="PF00188"/>
    </source>
</evidence>